<organism evidence="3 4">
    <name type="scientific">Sphaeramia orbicularis</name>
    <name type="common">orbiculate cardinalfish</name>
    <dbReference type="NCBI Taxonomy" id="375764"/>
    <lineage>
        <taxon>Eukaryota</taxon>
        <taxon>Metazoa</taxon>
        <taxon>Chordata</taxon>
        <taxon>Craniata</taxon>
        <taxon>Vertebrata</taxon>
        <taxon>Euteleostomi</taxon>
        <taxon>Actinopterygii</taxon>
        <taxon>Neopterygii</taxon>
        <taxon>Teleostei</taxon>
        <taxon>Neoteleostei</taxon>
        <taxon>Acanthomorphata</taxon>
        <taxon>Gobiaria</taxon>
        <taxon>Kurtiformes</taxon>
        <taxon>Apogonoidei</taxon>
        <taxon>Apogonidae</taxon>
        <taxon>Apogoninae</taxon>
        <taxon>Sphaeramia</taxon>
    </lineage>
</organism>
<evidence type="ECO:0000313" key="3">
    <source>
        <dbReference type="Ensembl" id="ENSSORP00005007991.1"/>
    </source>
</evidence>
<evidence type="ECO:0000313" key="4">
    <source>
        <dbReference type="Proteomes" id="UP000472271"/>
    </source>
</evidence>
<dbReference type="SMART" id="SM00368">
    <property type="entry name" value="LRR_RI"/>
    <property type="match status" value="2"/>
</dbReference>
<evidence type="ECO:0000256" key="2">
    <source>
        <dbReference type="ARBA" id="ARBA00022737"/>
    </source>
</evidence>
<sequence>MKLPHCKLETLRLSGCQITEEGCSSLVSGLKSNPSHLRQLDLSYNHPGESGVKGLCDQLENPPFRLDTLW</sequence>
<dbReference type="PANTHER" id="PTHR24106">
    <property type="entry name" value="NACHT, LRR AND CARD DOMAINS-CONTAINING"/>
    <property type="match status" value="1"/>
</dbReference>
<dbReference type="Ensembl" id="ENSSORT00005008274.1">
    <property type="protein sequence ID" value="ENSSORP00005007991.1"/>
    <property type="gene ID" value="ENSSORG00005004474.1"/>
</dbReference>
<protein>
    <submittedName>
        <fullName evidence="3">Uncharacterized protein</fullName>
    </submittedName>
</protein>
<dbReference type="AlphaFoldDB" id="A0A672YTP0"/>
<keyword evidence="4" id="KW-1185">Reference proteome</keyword>
<keyword evidence="1" id="KW-0433">Leucine-rich repeat</keyword>
<accession>A0A672YTP0</accession>
<dbReference type="InterPro" id="IPR051261">
    <property type="entry name" value="NLR"/>
</dbReference>
<evidence type="ECO:0000256" key="1">
    <source>
        <dbReference type="ARBA" id="ARBA00022614"/>
    </source>
</evidence>
<dbReference type="Pfam" id="PF13516">
    <property type="entry name" value="LRR_6"/>
    <property type="match status" value="2"/>
</dbReference>
<dbReference type="InParanoid" id="A0A672YTP0"/>
<proteinExistence type="predicted"/>
<dbReference type="InterPro" id="IPR001611">
    <property type="entry name" value="Leu-rich_rpt"/>
</dbReference>
<dbReference type="SUPFAM" id="SSF52047">
    <property type="entry name" value="RNI-like"/>
    <property type="match status" value="1"/>
</dbReference>
<keyword evidence="2" id="KW-0677">Repeat</keyword>
<reference evidence="3" key="1">
    <citation type="submission" date="2025-08" db="UniProtKB">
        <authorList>
            <consortium name="Ensembl"/>
        </authorList>
    </citation>
    <scope>IDENTIFICATION</scope>
</reference>
<reference evidence="3" key="2">
    <citation type="submission" date="2025-09" db="UniProtKB">
        <authorList>
            <consortium name="Ensembl"/>
        </authorList>
    </citation>
    <scope>IDENTIFICATION</scope>
</reference>
<dbReference type="Gene3D" id="3.80.10.10">
    <property type="entry name" value="Ribonuclease Inhibitor"/>
    <property type="match status" value="1"/>
</dbReference>
<dbReference type="Proteomes" id="UP000472271">
    <property type="component" value="Unassembled WGS sequence"/>
</dbReference>
<name>A0A672YTP0_9TELE</name>
<dbReference type="InterPro" id="IPR032675">
    <property type="entry name" value="LRR_dom_sf"/>
</dbReference>